<dbReference type="InterPro" id="IPR000182">
    <property type="entry name" value="GNAT_dom"/>
</dbReference>
<dbReference type="PANTHER" id="PTHR43441">
    <property type="entry name" value="RIBOSOMAL-PROTEIN-SERINE ACETYLTRANSFERASE"/>
    <property type="match status" value="1"/>
</dbReference>
<proteinExistence type="predicted"/>
<sequence>MPELNHYSQTVGDLLPHWNGVQPLPNGVLQGQYCRLEPLDARYHTYDLLNAFSQAENDSDWTWLAGERPEELSDMARWIVGKMVDSGVKAFAVVDNASGNAVGVIAWLADNVQNGSVEIGHVTWSPRMKKSVLGTEAVWLMLRHAFACDYRRIEWKCDTLNTASRRAAERLGFTWEGRFRQHMVRKGRNRDTDYLSLLDSEWPSRDAAISAWLAADNFDAQGQQKRKLAAFLK</sequence>
<evidence type="ECO:0000313" key="2">
    <source>
        <dbReference type="EMBL" id="WZV97153.1"/>
    </source>
</evidence>
<dbReference type="PROSITE" id="PS51186">
    <property type="entry name" value="GNAT"/>
    <property type="match status" value="1"/>
</dbReference>
<dbReference type="InterPro" id="IPR016181">
    <property type="entry name" value="Acyl_CoA_acyltransferase"/>
</dbReference>
<organism evidence="2 3">
    <name type="scientific">Kosakonia calanthes</name>
    <dbReference type="NCBI Taxonomy" id="3139408"/>
    <lineage>
        <taxon>Bacteria</taxon>
        <taxon>Pseudomonadati</taxon>
        <taxon>Pseudomonadota</taxon>
        <taxon>Gammaproteobacteria</taxon>
        <taxon>Enterobacterales</taxon>
        <taxon>Enterobacteriaceae</taxon>
        <taxon>Kosakonia</taxon>
    </lineage>
</organism>
<reference evidence="2 3" key="1">
    <citation type="submission" date="2024-04" db="EMBL/GenBank/DDBJ databases">
        <title>Kosakonia calanthae sp. nov., a halophilic bacterium isolated from leaves of Calanthe tiplacata.</title>
        <authorList>
            <person name="Wu P."/>
        </authorList>
    </citation>
    <scope>NUCLEOTIDE SEQUENCE [LARGE SCALE GENOMIC DNA]</scope>
    <source>
        <strain evidence="2 3">BYX6</strain>
    </source>
</reference>
<dbReference type="Gene3D" id="3.40.630.30">
    <property type="match status" value="1"/>
</dbReference>
<feature type="domain" description="N-acetyltransferase" evidence="1">
    <location>
        <begin position="39"/>
        <end position="191"/>
    </location>
</feature>
<protein>
    <submittedName>
        <fullName evidence="2">GNAT family protein</fullName>
        <ecNumber evidence="2">2.-.-.-</ecNumber>
    </submittedName>
</protein>
<dbReference type="EC" id="2.-.-.-" evidence="2"/>
<gene>
    <name evidence="2" type="ORF">AAEY27_15955</name>
</gene>
<dbReference type="SUPFAM" id="SSF55729">
    <property type="entry name" value="Acyl-CoA N-acyltransferases (Nat)"/>
    <property type="match status" value="1"/>
</dbReference>
<dbReference type="Pfam" id="PF13302">
    <property type="entry name" value="Acetyltransf_3"/>
    <property type="match status" value="1"/>
</dbReference>
<dbReference type="GO" id="GO:0016740">
    <property type="term" value="F:transferase activity"/>
    <property type="evidence" value="ECO:0007669"/>
    <property type="project" value="UniProtKB-KW"/>
</dbReference>
<dbReference type="EMBL" id="CP151800">
    <property type="protein sequence ID" value="WZV97153.1"/>
    <property type="molecule type" value="Genomic_DNA"/>
</dbReference>
<dbReference type="PANTHER" id="PTHR43441:SF2">
    <property type="entry name" value="FAMILY ACETYLTRANSFERASE, PUTATIVE (AFU_ORTHOLOGUE AFUA_7G00850)-RELATED"/>
    <property type="match status" value="1"/>
</dbReference>
<accession>A0ABZ3B408</accession>
<keyword evidence="3" id="KW-1185">Reference proteome</keyword>
<dbReference type="Proteomes" id="UP001466893">
    <property type="component" value="Chromosome"/>
</dbReference>
<evidence type="ECO:0000313" key="3">
    <source>
        <dbReference type="Proteomes" id="UP001466893"/>
    </source>
</evidence>
<dbReference type="InterPro" id="IPR051908">
    <property type="entry name" value="Ribosomal_N-acetyltransferase"/>
</dbReference>
<dbReference type="RefSeq" id="WP_342321694.1">
    <property type="nucleotide sequence ID" value="NZ_CP151800.1"/>
</dbReference>
<name>A0ABZ3B408_9ENTR</name>
<evidence type="ECO:0000259" key="1">
    <source>
        <dbReference type="PROSITE" id="PS51186"/>
    </source>
</evidence>
<keyword evidence="2" id="KW-0808">Transferase</keyword>